<dbReference type="STRING" id="927083.DB32_001949"/>
<dbReference type="Proteomes" id="UP000034883">
    <property type="component" value="Chromosome"/>
</dbReference>
<dbReference type="KEGG" id="samy:DB32_001949"/>
<organism evidence="1 2">
    <name type="scientific">Sandaracinus amylolyticus</name>
    <dbReference type="NCBI Taxonomy" id="927083"/>
    <lineage>
        <taxon>Bacteria</taxon>
        <taxon>Pseudomonadati</taxon>
        <taxon>Myxococcota</taxon>
        <taxon>Polyangia</taxon>
        <taxon>Polyangiales</taxon>
        <taxon>Sandaracinaceae</taxon>
        <taxon>Sandaracinus</taxon>
    </lineage>
</organism>
<gene>
    <name evidence="1" type="ORF">DB32_001949</name>
</gene>
<reference evidence="1 2" key="1">
    <citation type="submission" date="2015-03" db="EMBL/GenBank/DDBJ databases">
        <title>Genome assembly of Sandaracinus amylolyticus DSM 53668.</title>
        <authorList>
            <person name="Sharma G."/>
            <person name="Subramanian S."/>
        </authorList>
    </citation>
    <scope>NUCLEOTIDE SEQUENCE [LARGE SCALE GENOMIC DNA]</scope>
    <source>
        <strain evidence="1 2">DSM 53668</strain>
    </source>
</reference>
<evidence type="ECO:0000313" key="2">
    <source>
        <dbReference type="Proteomes" id="UP000034883"/>
    </source>
</evidence>
<proteinExistence type="predicted"/>
<dbReference type="AlphaFoldDB" id="A0A0F6W153"/>
<evidence type="ECO:0000313" key="1">
    <source>
        <dbReference type="EMBL" id="AKF04800.1"/>
    </source>
</evidence>
<accession>A0A0F6W153</accession>
<dbReference type="EMBL" id="CP011125">
    <property type="protein sequence ID" value="AKF04800.1"/>
    <property type="molecule type" value="Genomic_DNA"/>
</dbReference>
<sequence>MPAAHAFCADLDAARDAVVAIGVDVARARPAVGRRSAVLVPRVGGRDGP</sequence>
<keyword evidence="2" id="KW-1185">Reference proteome</keyword>
<name>A0A0F6W153_9BACT</name>
<protein>
    <submittedName>
        <fullName evidence="1">Uncharacterized protein</fullName>
    </submittedName>
</protein>